<dbReference type="AlphaFoldDB" id="A0A2I1HS57"/>
<feature type="compositionally biased region" description="Basic and acidic residues" evidence="1">
    <location>
        <begin position="132"/>
        <end position="193"/>
    </location>
</feature>
<dbReference type="Proteomes" id="UP000234323">
    <property type="component" value="Unassembled WGS sequence"/>
</dbReference>
<organism evidence="2 3">
    <name type="scientific">Rhizophagus irregularis</name>
    <dbReference type="NCBI Taxonomy" id="588596"/>
    <lineage>
        <taxon>Eukaryota</taxon>
        <taxon>Fungi</taxon>
        <taxon>Fungi incertae sedis</taxon>
        <taxon>Mucoromycota</taxon>
        <taxon>Glomeromycotina</taxon>
        <taxon>Glomeromycetes</taxon>
        <taxon>Glomerales</taxon>
        <taxon>Glomeraceae</taxon>
        <taxon>Rhizophagus</taxon>
    </lineage>
</organism>
<evidence type="ECO:0000256" key="1">
    <source>
        <dbReference type="SAM" id="MobiDB-lite"/>
    </source>
</evidence>
<gene>
    <name evidence="2" type="ORF">RhiirA4_551022</name>
</gene>
<accession>A0A2I1HS57</accession>
<dbReference type="GO" id="GO:0003676">
    <property type="term" value="F:nucleic acid binding"/>
    <property type="evidence" value="ECO:0007669"/>
    <property type="project" value="InterPro"/>
</dbReference>
<keyword evidence="3" id="KW-1185">Reference proteome</keyword>
<protein>
    <submittedName>
        <fullName evidence="2">Uncharacterized protein</fullName>
    </submittedName>
</protein>
<dbReference type="InterPro" id="IPR035979">
    <property type="entry name" value="RBD_domain_sf"/>
</dbReference>
<dbReference type="VEuPathDB" id="FungiDB:RhiirFUN_006412"/>
<dbReference type="VEuPathDB" id="FungiDB:RhiirA1_542581"/>
<name>A0A2I1HS57_9GLOM</name>
<proteinExistence type="predicted"/>
<dbReference type="SUPFAM" id="SSF54928">
    <property type="entry name" value="RNA-binding domain, RBD"/>
    <property type="match status" value="1"/>
</dbReference>
<sequence length="199" mass="23100">MSFCKSYININRPVSQYGQNTSGTPKQRTAYMAPRPGYDIPLGDISPMAKLTTLFIRGISPGVTDDWKKFSSTLKSWKRVKDQSGNPKGFGFAEYAVYCVLYALHVLGGEGSGDDKKVNKIAFFRERAAARERERQREEEERANRRAEAEKERERSHGRENRERTELRRESYILDDKEEEQRRQAKRKTETEMAFKGVY</sequence>
<reference evidence="2 3" key="1">
    <citation type="submission" date="2015-10" db="EMBL/GenBank/DDBJ databases">
        <title>Genome analyses suggest a sexual origin of heterokaryosis in a supposedly ancient asexual fungus.</title>
        <authorList>
            <person name="Ropars J."/>
            <person name="Sedzielewska K."/>
            <person name="Noel J."/>
            <person name="Charron P."/>
            <person name="Farinelli L."/>
            <person name="Marton T."/>
            <person name="Kruger M."/>
            <person name="Pelin A."/>
            <person name="Brachmann A."/>
            <person name="Corradi N."/>
        </authorList>
    </citation>
    <scope>NUCLEOTIDE SEQUENCE [LARGE SCALE GENOMIC DNA]</scope>
    <source>
        <strain evidence="2 3">A4</strain>
    </source>
</reference>
<evidence type="ECO:0000313" key="3">
    <source>
        <dbReference type="Proteomes" id="UP000234323"/>
    </source>
</evidence>
<evidence type="ECO:0000313" key="2">
    <source>
        <dbReference type="EMBL" id="PKY61724.1"/>
    </source>
</evidence>
<comment type="caution">
    <text evidence="2">The sequence shown here is derived from an EMBL/GenBank/DDBJ whole genome shotgun (WGS) entry which is preliminary data.</text>
</comment>
<feature type="region of interest" description="Disordered" evidence="1">
    <location>
        <begin position="132"/>
        <end position="199"/>
    </location>
</feature>
<dbReference type="EMBL" id="LLXI01005773">
    <property type="protein sequence ID" value="PKY61724.1"/>
    <property type="molecule type" value="Genomic_DNA"/>
</dbReference>